<accession>A0A4Y2SVZ0</accession>
<reference evidence="1 2" key="1">
    <citation type="journal article" date="2019" name="Sci. Rep.">
        <title>Orb-weaving spider Araneus ventricosus genome elucidates the spidroin gene catalogue.</title>
        <authorList>
            <person name="Kono N."/>
            <person name="Nakamura H."/>
            <person name="Ohtoshi R."/>
            <person name="Moran D.A.P."/>
            <person name="Shinohara A."/>
            <person name="Yoshida Y."/>
            <person name="Fujiwara M."/>
            <person name="Mori M."/>
            <person name="Tomita M."/>
            <person name="Arakawa K."/>
        </authorList>
    </citation>
    <scope>NUCLEOTIDE SEQUENCE [LARGE SCALE GENOMIC DNA]</scope>
</reference>
<comment type="caution">
    <text evidence="1">The sequence shown here is derived from an EMBL/GenBank/DDBJ whole genome shotgun (WGS) entry which is preliminary data.</text>
</comment>
<sequence length="94" mass="10532">MLFSLIWPMYSSSGRCKPRKISELRFYGSSKWFSTTGTLDFCEFCSRQDSGFDTAESAEEIVPYVISQIAEKACLKGFGNLVVGKGKGLLQRFP</sequence>
<dbReference type="Proteomes" id="UP000499080">
    <property type="component" value="Unassembled WGS sequence"/>
</dbReference>
<evidence type="ECO:0000313" key="1">
    <source>
        <dbReference type="EMBL" id="GBN92504.1"/>
    </source>
</evidence>
<evidence type="ECO:0000313" key="2">
    <source>
        <dbReference type="Proteomes" id="UP000499080"/>
    </source>
</evidence>
<protein>
    <submittedName>
        <fullName evidence="1">Uncharacterized protein</fullName>
    </submittedName>
</protein>
<gene>
    <name evidence="1" type="ORF">AVEN_81858_1</name>
</gene>
<proteinExistence type="predicted"/>
<dbReference type="AlphaFoldDB" id="A0A4Y2SVZ0"/>
<dbReference type="EMBL" id="BGPR01024416">
    <property type="protein sequence ID" value="GBN92504.1"/>
    <property type="molecule type" value="Genomic_DNA"/>
</dbReference>
<organism evidence="1 2">
    <name type="scientific">Araneus ventricosus</name>
    <name type="common">Orbweaver spider</name>
    <name type="synonym">Epeira ventricosa</name>
    <dbReference type="NCBI Taxonomy" id="182803"/>
    <lineage>
        <taxon>Eukaryota</taxon>
        <taxon>Metazoa</taxon>
        <taxon>Ecdysozoa</taxon>
        <taxon>Arthropoda</taxon>
        <taxon>Chelicerata</taxon>
        <taxon>Arachnida</taxon>
        <taxon>Araneae</taxon>
        <taxon>Araneomorphae</taxon>
        <taxon>Entelegynae</taxon>
        <taxon>Araneoidea</taxon>
        <taxon>Araneidae</taxon>
        <taxon>Araneus</taxon>
    </lineage>
</organism>
<keyword evidence="2" id="KW-1185">Reference proteome</keyword>
<name>A0A4Y2SVZ0_ARAVE</name>